<dbReference type="InterPro" id="IPR033697">
    <property type="entry name" value="Ribonuclease_T2_eukaryotic"/>
</dbReference>
<dbReference type="PROSITE" id="PS00498">
    <property type="entry name" value="TYROSINASE_2"/>
    <property type="match status" value="1"/>
</dbReference>
<dbReference type="InterPro" id="IPR036430">
    <property type="entry name" value="RNase_T2-like_sf"/>
</dbReference>
<keyword evidence="7" id="KW-1015">Disulfide bond</keyword>
<evidence type="ECO:0000256" key="4">
    <source>
        <dbReference type="ARBA" id="ARBA00022723"/>
    </source>
</evidence>
<evidence type="ECO:0000256" key="5">
    <source>
        <dbReference type="ARBA" id="ARBA00022759"/>
    </source>
</evidence>
<dbReference type="FunFam" id="3.90.730.10:FF:000004">
    <property type="entry name" value="Ribonuclease T2-like"/>
    <property type="match status" value="1"/>
</dbReference>
<feature type="domain" description="Tyrosinase copper-binding" evidence="13">
    <location>
        <begin position="122"/>
        <end position="139"/>
    </location>
</feature>
<dbReference type="InterPro" id="IPR001568">
    <property type="entry name" value="RNase_T2-like"/>
</dbReference>
<feature type="active site" evidence="10">
    <location>
        <position position="504"/>
    </location>
</feature>
<feature type="chain" id="PRO_5024368951" description="ribonuclease T2" evidence="12">
    <location>
        <begin position="25"/>
        <end position="692"/>
    </location>
</feature>
<evidence type="ECO:0000259" key="14">
    <source>
        <dbReference type="PROSITE" id="PS00498"/>
    </source>
</evidence>
<gene>
    <name evidence="15" type="ORF">EYC84_011980</name>
</gene>
<keyword evidence="8" id="KW-0325">Glycoprotein</keyword>
<dbReference type="GO" id="GO:0033897">
    <property type="term" value="F:ribonuclease T2 activity"/>
    <property type="evidence" value="ECO:0007669"/>
    <property type="project" value="UniProtKB-EC"/>
</dbReference>
<dbReference type="InterPro" id="IPR002227">
    <property type="entry name" value="Tyrosinase_Cu-bd"/>
</dbReference>
<dbReference type="Gene3D" id="3.90.730.10">
    <property type="entry name" value="Ribonuclease T2-like"/>
    <property type="match status" value="1"/>
</dbReference>
<dbReference type="GO" id="GO:0046872">
    <property type="term" value="F:metal ion binding"/>
    <property type="evidence" value="ECO:0007669"/>
    <property type="project" value="UniProtKB-KW"/>
</dbReference>
<evidence type="ECO:0000256" key="12">
    <source>
        <dbReference type="SAM" id="SignalP"/>
    </source>
</evidence>
<evidence type="ECO:0000256" key="3">
    <source>
        <dbReference type="ARBA" id="ARBA00022722"/>
    </source>
</evidence>
<evidence type="ECO:0000259" key="13">
    <source>
        <dbReference type="PROSITE" id="PS00497"/>
    </source>
</evidence>
<dbReference type="SUPFAM" id="SSF48056">
    <property type="entry name" value="Di-copper centre-containing domain"/>
    <property type="match status" value="1"/>
</dbReference>
<comment type="caution">
    <text evidence="15">The sequence shown here is derived from an EMBL/GenBank/DDBJ whole genome shotgun (WGS) entry which is preliminary data.</text>
</comment>
<dbReference type="EMBL" id="VICG01000016">
    <property type="protein sequence ID" value="KAA8563979.1"/>
    <property type="molecule type" value="Genomic_DNA"/>
</dbReference>
<dbReference type="InterPro" id="IPR018188">
    <property type="entry name" value="RNase_T2_His_AS_1"/>
</dbReference>
<dbReference type="Proteomes" id="UP000322873">
    <property type="component" value="Unassembled WGS sequence"/>
</dbReference>
<evidence type="ECO:0000313" key="16">
    <source>
        <dbReference type="Proteomes" id="UP000322873"/>
    </source>
</evidence>
<dbReference type="CDD" id="cd01061">
    <property type="entry name" value="RNase_T2_euk"/>
    <property type="match status" value="1"/>
</dbReference>
<feature type="domain" description="Tyrosinase copper-binding" evidence="14">
    <location>
        <begin position="317"/>
        <end position="328"/>
    </location>
</feature>
<dbReference type="VEuPathDB" id="FungiDB:MFRU_025g00040"/>
<dbReference type="InterPro" id="IPR008922">
    <property type="entry name" value="Di-copper_centre_dom_sf"/>
</dbReference>
<dbReference type="InterPro" id="IPR050316">
    <property type="entry name" value="Tyrosinase/Hemocyanin"/>
</dbReference>
<keyword evidence="12" id="KW-0732">Signal</keyword>
<feature type="active site" evidence="10">
    <location>
        <position position="562"/>
    </location>
</feature>
<keyword evidence="5" id="KW-0255">Endonuclease</keyword>
<dbReference type="AlphaFoldDB" id="A0A5M9J7X0"/>
<name>A0A5M9J7X0_MONFR</name>
<dbReference type="Gene3D" id="1.10.1280.10">
    <property type="entry name" value="Di-copper center containing domain from catechol oxidase"/>
    <property type="match status" value="1"/>
</dbReference>
<evidence type="ECO:0000256" key="8">
    <source>
        <dbReference type="ARBA" id="ARBA00023180"/>
    </source>
</evidence>
<dbReference type="Pfam" id="PF00264">
    <property type="entry name" value="Tyrosinase"/>
    <property type="match status" value="1"/>
</dbReference>
<feature type="active site" evidence="10">
    <location>
        <position position="566"/>
    </location>
</feature>
<sequence>MNFLSLGTFSILLILQSYLGVIEAASYPSHSPDAVDILSAQGLAKLAEYQAKHDPNNTCTIQNAIKRREWSDLSGADRIAYTNAVLCLQSKKSITPSEVVPGARSRFDDFVASHINQTLIIHSTGNFLGWHRYYVHTYEKALREECGYKGYQPYWNWGKYADDPIHSPLFDGSPTSMSGNGLYYNHTGVPLNGAPAPFDVIPPGVGGGCVTTGPFKNMTVNLGPVAGTISGTPVNPRADGFGYNPRCLRRDVNVHSAAVTKTNYTYDLITNPSNADIYWFETVMQGMFSAGEWGVHTGGHYTIGGDPGGDFFASSGDPAFYLHHGMIDRVWWIWQIQDLANRQNAISGTITFGNNPPSRNTTLEDLQDIGYNAGPVPLKDLMSTLGGLNGEILQLTVYSSNFIMASNTTSSVSSIRKFVSFAGGILSQIPIISNPSSSSAATTPRPYIPFGNAPSCPSNSPLSCHNSTTAPDSCCFIYPGGQLLQTQFWDYSPAIGPVDSWTLHGLWPDLCDGSYPTYCHETPRYYNITSILTAASQTDLLADMNKYWLPNRGSAETFWEHEMNKHGTCVNTLAPSCYGDKYEAGDEVIDFFTRAVGLFKQLDTYKALEKAGIVPSYTATYTESQIQAALTAVTGSEVVLGCRYGRLNQAWYSFNVKGSLQLGEFVATAPAGKSGRGTCPRRGIKYLPKKPY</sequence>
<keyword evidence="9" id="KW-0456">Lyase</keyword>
<dbReference type="GO" id="GO:0016491">
    <property type="term" value="F:oxidoreductase activity"/>
    <property type="evidence" value="ECO:0007669"/>
    <property type="project" value="InterPro"/>
</dbReference>
<dbReference type="GO" id="GO:0016787">
    <property type="term" value="F:hydrolase activity"/>
    <property type="evidence" value="ECO:0007669"/>
    <property type="project" value="UniProtKB-KW"/>
</dbReference>
<keyword evidence="16" id="KW-1185">Reference proteome</keyword>
<comment type="similarity">
    <text evidence="1 11">Belongs to the RNase T2 family.</text>
</comment>
<evidence type="ECO:0000256" key="7">
    <source>
        <dbReference type="ARBA" id="ARBA00023157"/>
    </source>
</evidence>
<protein>
    <recommendedName>
        <fullName evidence="2">ribonuclease T2</fullName>
        <ecNumber evidence="2">4.6.1.19</ecNumber>
    </recommendedName>
</protein>
<dbReference type="VEuPathDB" id="FungiDB:MFRU_025g00050"/>
<dbReference type="EC" id="4.6.1.19" evidence="2"/>
<feature type="signal peptide" evidence="12">
    <location>
        <begin position="1"/>
        <end position="24"/>
    </location>
</feature>
<dbReference type="PRINTS" id="PR00092">
    <property type="entry name" value="TYROSINASE"/>
</dbReference>
<dbReference type="Pfam" id="PF00445">
    <property type="entry name" value="Ribonuclease_T2"/>
    <property type="match status" value="1"/>
</dbReference>
<evidence type="ECO:0000256" key="1">
    <source>
        <dbReference type="ARBA" id="ARBA00007469"/>
    </source>
</evidence>
<reference evidence="15 16" key="1">
    <citation type="submission" date="2019-06" db="EMBL/GenBank/DDBJ databases">
        <title>Genome Sequence of the Brown Rot Fungal Pathogen Monilinia fructicola.</title>
        <authorList>
            <person name="De Miccolis Angelini R.M."/>
            <person name="Landi L."/>
            <person name="Abate D."/>
            <person name="Pollastro S."/>
            <person name="Romanazzi G."/>
            <person name="Faretra F."/>
        </authorList>
    </citation>
    <scope>NUCLEOTIDE SEQUENCE [LARGE SCALE GENOMIC DNA]</scope>
    <source>
        <strain evidence="15 16">Mfrc123</strain>
    </source>
</reference>
<accession>A0A5M9J7X0</accession>
<keyword evidence="6" id="KW-0378">Hydrolase</keyword>
<dbReference type="PANTHER" id="PTHR11474">
    <property type="entry name" value="TYROSINASE FAMILY MEMBER"/>
    <property type="match status" value="1"/>
</dbReference>
<dbReference type="PANTHER" id="PTHR11474:SF116">
    <property type="entry name" value="TYROSINASE"/>
    <property type="match status" value="1"/>
</dbReference>
<evidence type="ECO:0000256" key="2">
    <source>
        <dbReference type="ARBA" id="ARBA00012571"/>
    </source>
</evidence>
<evidence type="ECO:0000256" key="9">
    <source>
        <dbReference type="ARBA" id="ARBA00023239"/>
    </source>
</evidence>
<proteinExistence type="inferred from homology"/>
<dbReference type="SUPFAM" id="SSF55895">
    <property type="entry name" value="Ribonuclease Rh-like"/>
    <property type="match status" value="1"/>
</dbReference>
<dbReference type="GO" id="GO:0003723">
    <property type="term" value="F:RNA binding"/>
    <property type="evidence" value="ECO:0007669"/>
    <property type="project" value="InterPro"/>
</dbReference>
<evidence type="ECO:0000256" key="11">
    <source>
        <dbReference type="RuleBase" id="RU004328"/>
    </source>
</evidence>
<dbReference type="PROSITE" id="PS00530">
    <property type="entry name" value="RNASE_T2_1"/>
    <property type="match status" value="1"/>
</dbReference>
<evidence type="ECO:0000313" key="15">
    <source>
        <dbReference type="EMBL" id="KAA8563979.1"/>
    </source>
</evidence>
<evidence type="ECO:0000256" key="6">
    <source>
        <dbReference type="ARBA" id="ARBA00022801"/>
    </source>
</evidence>
<organism evidence="15 16">
    <name type="scientific">Monilinia fructicola</name>
    <name type="common">Brown rot fungus</name>
    <name type="synonym">Ciboria fructicola</name>
    <dbReference type="NCBI Taxonomy" id="38448"/>
    <lineage>
        <taxon>Eukaryota</taxon>
        <taxon>Fungi</taxon>
        <taxon>Dikarya</taxon>
        <taxon>Ascomycota</taxon>
        <taxon>Pezizomycotina</taxon>
        <taxon>Leotiomycetes</taxon>
        <taxon>Helotiales</taxon>
        <taxon>Sclerotiniaceae</taxon>
        <taxon>Monilinia</taxon>
    </lineage>
</organism>
<dbReference type="PROSITE" id="PS00497">
    <property type="entry name" value="TYROSINASE_1"/>
    <property type="match status" value="1"/>
</dbReference>
<keyword evidence="4" id="KW-0479">Metal-binding</keyword>
<evidence type="ECO:0000256" key="10">
    <source>
        <dbReference type="PIRSR" id="PIRSR633697-1"/>
    </source>
</evidence>
<keyword evidence="3" id="KW-0540">Nuclease</keyword>